<dbReference type="EMBL" id="KI657499">
    <property type="protein sequence ID" value="ETN86741.1"/>
    <property type="molecule type" value="Genomic_DNA"/>
</dbReference>
<dbReference type="KEGG" id="nai:NECAME_16158"/>
<organism evidence="3 4">
    <name type="scientific">Necator americanus</name>
    <name type="common">Human hookworm</name>
    <dbReference type="NCBI Taxonomy" id="51031"/>
    <lineage>
        <taxon>Eukaryota</taxon>
        <taxon>Metazoa</taxon>
        <taxon>Ecdysozoa</taxon>
        <taxon>Nematoda</taxon>
        <taxon>Chromadorea</taxon>
        <taxon>Rhabditida</taxon>
        <taxon>Rhabditina</taxon>
        <taxon>Rhabditomorpha</taxon>
        <taxon>Strongyloidea</taxon>
        <taxon>Ancylostomatidae</taxon>
        <taxon>Bunostominae</taxon>
        <taxon>Necator</taxon>
    </lineage>
</organism>
<evidence type="ECO:0000313" key="3">
    <source>
        <dbReference type="EMBL" id="ETN86741.1"/>
    </source>
</evidence>
<feature type="region of interest" description="Disordered" evidence="2">
    <location>
        <begin position="20"/>
        <end position="53"/>
    </location>
</feature>
<protein>
    <submittedName>
        <fullName evidence="3">Uncharacterized protein</fullName>
    </submittedName>
</protein>
<dbReference type="Proteomes" id="UP000053676">
    <property type="component" value="Unassembled WGS sequence"/>
</dbReference>
<keyword evidence="1" id="KW-0175">Coiled coil</keyword>
<dbReference type="OrthoDB" id="5872175at2759"/>
<feature type="coiled-coil region" evidence="1">
    <location>
        <begin position="137"/>
        <end position="199"/>
    </location>
</feature>
<name>W2U077_NECAM</name>
<evidence type="ECO:0000313" key="4">
    <source>
        <dbReference type="Proteomes" id="UP000053676"/>
    </source>
</evidence>
<dbReference type="OMA" id="ERRHCKD"/>
<reference evidence="4" key="1">
    <citation type="journal article" date="2014" name="Nat. Genet.">
        <title>Genome of the human hookworm Necator americanus.</title>
        <authorList>
            <person name="Tang Y.T."/>
            <person name="Gao X."/>
            <person name="Rosa B.A."/>
            <person name="Abubucker S."/>
            <person name="Hallsworth-Pepin K."/>
            <person name="Martin J."/>
            <person name="Tyagi R."/>
            <person name="Heizer E."/>
            <person name="Zhang X."/>
            <person name="Bhonagiri-Palsikar V."/>
            <person name="Minx P."/>
            <person name="Warren W.C."/>
            <person name="Wang Q."/>
            <person name="Zhan B."/>
            <person name="Hotez P.J."/>
            <person name="Sternberg P.W."/>
            <person name="Dougall A."/>
            <person name="Gaze S.T."/>
            <person name="Mulvenna J."/>
            <person name="Sotillo J."/>
            <person name="Ranganathan S."/>
            <person name="Rabelo E.M."/>
            <person name="Wilson R.K."/>
            <person name="Felgner P.L."/>
            <person name="Bethony J."/>
            <person name="Hawdon J.M."/>
            <person name="Gasser R.B."/>
            <person name="Loukas A."/>
            <person name="Mitreva M."/>
        </authorList>
    </citation>
    <scope>NUCLEOTIDE SEQUENCE [LARGE SCALE GENOMIC DNA]</scope>
</reference>
<accession>W2U077</accession>
<keyword evidence="4" id="KW-1185">Reference proteome</keyword>
<evidence type="ECO:0000256" key="2">
    <source>
        <dbReference type="SAM" id="MobiDB-lite"/>
    </source>
</evidence>
<evidence type="ECO:0000256" key="1">
    <source>
        <dbReference type="SAM" id="Coils"/>
    </source>
</evidence>
<proteinExistence type="predicted"/>
<sequence length="348" mass="40298">MDEATGASLQRRLSIESTATSEFEVVSRERSVSGSTVEGSSHSDNVSLADVSSPPTSLRIPALYTEPAQNEQEVIPGASIPKSTWSIDDDLRSMTNSISQMSESCVSDVSMMGRETMGILEQVYHELALMKGRNTLLERTVEQANEWRDKADRLEEQNRVLQKSLRTSKKKVQQFTQEMEEMKKREEKLTSTMKESDERKTSSCTSSWSYRLITVCVFFAILAMYIDCYAQFLREHRSCEQLKEQLKLMDELVEKLEAEHTAEYKRRLEEISKQMADDMSANLAQAHKQIHLKVYSYQYVQMASPFQRELEHERLIEAYREKMLLHDDLSALRKEKMRGRKKSATWFR</sequence>
<dbReference type="AlphaFoldDB" id="W2U077"/>
<gene>
    <name evidence="3" type="ORF">NECAME_16158</name>
</gene>